<evidence type="ECO:0000256" key="16">
    <source>
        <dbReference type="ARBA" id="ARBA00052285"/>
    </source>
</evidence>
<evidence type="ECO:0000256" key="11">
    <source>
        <dbReference type="ARBA" id="ARBA00023157"/>
    </source>
</evidence>
<sequence>MENAWSSLTRFAEDILNRNAVFRDQHFRPSSIRFETGCGWGRRFYKLSAAYNFNTEAECPESSHDWWKLNVTGTEKETGSSALAKTKRAGHVAVRNQQSPTAGIALLVSAAPRGGDSPFRCERRRLTLVLSAGGNRRGTQVSHPGSAPRNRMTHHRKLLALGFLCICCVLVVFLVDFSLFDMSWLQAHQAHWNRTTTVNVKKPVDLSYTGDTYAREAPVSQTHCPNSIRSRVSQTTFNKTFLMDIPVLQWLKHVSKEEHDRLRKYPGAHGWRGVSFLNLVATLSALNTSANRIMLDDWEQRANGANCIRCAVIGNGGILRGSGKGQEIDQHHYVFRVNGAVIKGFEKDVGNRTSLYTFSTNTLRNSLAGYRWLGFRGPPKSEETRYVFLPDQGRDYTLLRAATSNTNDKTASKYFGKDITPKKFKIYHPDFLRYIQNRFLRSRILKGRGKDWYRPTTGAVMLMAAMHTCDQVDAYGFLTPNYKKFSDHYYDKRFRRVVFYSNHDMRLELKVWQNLHKAGLINLYMRE</sequence>
<comment type="similarity">
    <text evidence="3">Belongs to the glycosyltransferase 29 family.</text>
</comment>
<evidence type="ECO:0000256" key="5">
    <source>
        <dbReference type="ARBA" id="ARBA00022679"/>
    </source>
</evidence>
<dbReference type="PANTHER" id="PTHR45941:SF4">
    <property type="entry name" value="ST6 N-ACETYLGALACTOSAMINIDE ALPHA-2,6-SIALYLTRANSFERASE 2"/>
    <property type="match status" value="1"/>
</dbReference>
<comment type="caution">
    <text evidence="18">The sequence shown here is derived from an EMBL/GenBank/DDBJ whole genome shotgun (WGS) entry which is preliminary data.</text>
</comment>
<evidence type="ECO:0000256" key="12">
    <source>
        <dbReference type="ARBA" id="ARBA00023180"/>
    </source>
</evidence>
<evidence type="ECO:0000256" key="2">
    <source>
        <dbReference type="ARBA" id="ARBA00004922"/>
    </source>
</evidence>
<feature type="transmembrane region" description="Helical" evidence="17">
    <location>
        <begin position="158"/>
        <end position="180"/>
    </location>
</feature>
<evidence type="ECO:0000256" key="7">
    <source>
        <dbReference type="ARBA" id="ARBA00022968"/>
    </source>
</evidence>
<keyword evidence="10 17" id="KW-0472">Membrane</keyword>
<accession>A0AAD7R6E1</accession>
<dbReference type="AlphaFoldDB" id="A0AAD7R6E1"/>
<evidence type="ECO:0000256" key="14">
    <source>
        <dbReference type="ARBA" id="ARBA00039109"/>
    </source>
</evidence>
<name>A0AAD7R6E1_9TELE</name>
<dbReference type="InterPro" id="IPR001675">
    <property type="entry name" value="Glyco_trans_29"/>
</dbReference>
<evidence type="ECO:0000256" key="1">
    <source>
        <dbReference type="ARBA" id="ARBA00004323"/>
    </source>
</evidence>
<dbReference type="PANTHER" id="PTHR45941">
    <property type="entry name" value="ALPHA-N-ACETYLGALACTOSAMINIDE ALPHA-2,6-SIALYLTRANSFERASE 2-LIKE-RELATED"/>
    <property type="match status" value="1"/>
</dbReference>
<keyword evidence="6 17" id="KW-0812">Transmembrane</keyword>
<evidence type="ECO:0000256" key="6">
    <source>
        <dbReference type="ARBA" id="ARBA00022692"/>
    </source>
</evidence>
<keyword evidence="9" id="KW-0333">Golgi apparatus</keyword>
<evidence type="ECO:0000256" key="8">
    <source>
        <dbReference type="ARBA" id="ARBA00022989"/>
    </source>
</evidence>
<dbReference type="GO" id="GO:0001665">
    <property type="term" value="F:alpha-N-acetylgalactosaminide alpha-2,6-sialyltransferase activity"/>
    <property type="evidence" value="ECO:0007669"/>
    <property type="project" value="UniProtKB-EC"/>
</dbReference>
<dbReference type="FunFam" id="3.90.1480.20:FF:000015">
    <property type="entry name" value="Lactosylceramide alpha-2,3-sialyltransferase"/>
    <property type="match status" value="1"/>
</dbReference>
<evidence type="ECO:0000256" key="13">
    <source>
        <dbReference type="ARBA" id="ARBA00036348"/>
    </source>
</evidence>
<comment type="catalytic activity">
    <reaction evidence="16">
        <text>a 3-O-[N-acetyl-alpha-D-galactosaminyl]-L-threonyl-[protein] + CMP-N-acetyl-beta-neuraminate = a 3-O-[N-acetyl-alpha-neuraminosyl-(2-&gt;6)-N-acetyl-alpha-D-galactosaminyl]-L-threonyl-[protein] + CMP + H(+)</text>
        <dbReference type="Rhea" id="RHEA:81643"/>
        <dbReference type="Rhea" id="RHEA-COMP:11689"/>
        <dbReference type="Rhea" id="RHEA-COMP:19720"/>
        <dbReference type="ChEBI" id="CHEBI:15378"/>
        <dbReference type="ChEBI" id="CHEBI:57812"/>
        <dbReference type="ChEBI" id="CHEBI:60377"/>
        <dbReference type="ChEBI" id="CHEBI:87075"/>
        <dbReference type="ChEBI" id="CHEBI:231970"/>
    </reaction>
    <physiologicalReaction direction="left-to-right" evidence="16">
        <dbReference type="Rhea" id="RHEA:81644"/>
    </physiologicalReaction>
</comment>
<evidence type="ECO:0000256" key="15">
    <source>
        <dbReference type="ARBA" id="ARBA00050664"/>
    </source>
</evidence>
<comment type="catalytic activity">
    <reaction evidence="15">
        <text>a 3-O-[N-acetyl-alpha-neuraminyl-(2-&gt;3)-beta-D-galactosyl-(1-&gt;3)-N-acetyl-alpha-D-galactosaminyl]-L-threonyl-[protein] + CMP-N-acetyl-beta-neuraminate = a 3-O-{alpha-Neu5Ac-(2-&gt;3)-beta-D-Gal-(1-&gt;3)-[alpha-Neu5Ac-(2-&gt;6)]-alpha-D-GalNAc}-L-threonyl-[protein] + CMP + H(+)</text>
        <dbReference type="Rhea" id="RHEA:81659"/>
        <dbReference type="Rhea" id="RHEA-COMP:14417"/>
        <dbReference type="Rhea" id="RHEA-COMP:16763"/>
        <dbReference type="ChEBI" id="CHEBI:15378"/>
        <dbReference type="ChEBI" id="CHEBI:57812"/>
        <dbReference type="ChEBI" id="CHEBI:60377"/>
        <dbReference type="ChEBI" id="CHEBI:139598"/>
        <dbReference type="ChEBI" id="CHEBI:156398"/>
    </reaction>
    <physiologicalReaction direction="left-to-right" evidence="15">
        <dbReference type="Rhea" id="RHEA:81660"/>
    </physiologicalReaction>
</comment>
<evidence type="ECO:0000313" key="18">
    <source>
        <dbReference type="EMBL" id="KAJ8366927.1"/>
    </source>
</evidence>
<evidence type="ECO:0000313" key="19">
    <source>
        <dbReference type="Proteomes" id="UP001221898"/>
    </source>
</evidence>
<proteinExistence type="inferred from homology"/>
<keyword evidence="8 17" id="KW-1133">Transmembrane helix</keyword>
<evidence type="ECO:0000256" key="4">
    <source>
        <dbReference type="ARBA" id="ARBA00022676"/>
    </source>
</evidence>
<dbReference type="EMBL" id="JAINUG010000526">
    <property type="protein sequence ID" value="KAJ8366927.1"/>
    <property type="molecule type" value="Genomic_DNA"/>
</dbReference>
<comment type="pathway">
    <text evidence="2">Protein modification; protein glycosylation.</text>
</comment>
<reference evidence="18" key="1">
    <citation type="journal article" date="2023" name="Science">
        <title>Genome structures resolve the early diversification of teleost fishes.</title>
        <authorList>
            <person name="Parey E."/>
            <person name="Louis A."/>
            <person name="Montfort J."/>
            <person name="Bouchez O."/>
            <person name="Roques C."/>
            <person name="Iampietro C."/>
            <person name="Lluch J."/>
            <person name="Castinel A."/>
            <person name="Donnadieu C."/>
            <person name="Desvignes T."/>
            <person name="Floi Bucao C."/>
            <person name="Jouanno E."/>
            <person name="Wen M."/>
            <person name="Mejri S."/>
            <person name="Dirks R."/>
            <person name="Jansen H."/>
            <person name="Henkel C."/>
            <person name="Chen W.J."/>
            <person name="Zahm M."/>
            <person name="Cabau C."/>
            <person name="Klopp C."/>
            <person name="Thompson A.W."/>
            <person name="Robinson-Rechavi M."/>
            <person name="Braasch I."/>
            <person name="Lecointre G."/>
            <person name="Bobe J."/>
            <person name="Postlethwait J.H."/>
            <person name="Berthelot C."/>
            <person name="Roest Crollius H."/>
            <person name="Guiguen Y."/>
        </authorList>
    </citation>
    <scope>NUCLEOTIDE SEQUENCE</scope>
    <source>
        <strain evidence="18">NC1722</strain>
    </source>
</reference>
<keyword evidence="12" id="KW-0325">Glycoprotein</keyword>
<gene>
    <name evidence="18" type="ORF">AAFF_G00336640</name>
</gene>
<dbReference type="Gene3D" id="3.90.1480.20">
    <property type="entry name" value="Glycosyl transferase family 29"/>
    <property type="match status" value="1"/>
</dbReference>
<keyword evidence="11" id="KW-1015">Disulfide bond</keyword>
<dbReference type="Proteomes" id="UP001221898">
    <property type="component" value="Unassembled WGS sequence"/>
</dbReference>
<protein>
    <recommendedName>
        <fullName evidence="14">alpha-N-acetylgalactosaminide alpha-2,6-sialyltransferase</fullName>
        <ecNumber evidence="14">2.4.3.3</ecNumber>
    </recommendedName>
</protein>
<keyword evidence="4" id="KW-0328">Glycosyltransferase</keyword>
<comment type="subcellular location">
    <subcellularLocation>
        <location evidence="1">Golgi apparatus membrane</location>
        <topology evidence="1">Single-pass type II membrane protein</topology>
    </subcellularLocation>
</comment>
<dbReference type="InterPro" id="IPR038578">
    <property type="entry name" value="GT29-like_sf"/>
</dbReference>
<keyword evidence="7" id="KW-0735">Signal-anchor</keyword>
<dbReference type="Pfam" id="PF00777">
    <property type="entry name" value="Glyco_transf_29"/>
    <property type="match status" value="1"/>
</dbReference>
<evidence type="ECO:0000256" key="3">
    <source>
        <dbReference type="ARBA" id="ARBA00006003"/>
    </source>
</evidence>
<dbReference type="GO" id="GO:0000139">
    <property type="term" value="C:Golgi membrane"/>
    <property type="evidence" value="ECO:0007669"/>
    <property type="project" value="UniProtKB-SubCell"/>
</dbReference>
<organism evidence="18 19">
    <name type="scientific">Aldrovandia affinis</name>
    <dbReference type="NCBI Taxonomy" id="143900"/>
    <lineage>
        <taxon>Eukaryota</taxon>
        <taxon>Metazoa</taxon>
        <taxon>Chordata</taxon>
        <taxon>Craniata</taxon>
        <taxon>Vertebrata</taxon>
        <taxon>Euteleostomi</taxon>
        <taxon>Actinopterygii</taxon>
        <taxon>Neopterygii</taxon>
        <taxon>Teleostei</taxon>
        <taxon>Notacanthiformes</taxon>
        <taxon>Halosauridae</taxon>
        <taxon>Aldrovandia</taxon>
    </lineage>
</organism>
<comment type="catalytic activity">
    <reaction evidence="13">
        <text>a beta-D-galactosyl-(1-&gt;3)-N-acetyl-alpha-D-galactosaminyl derivative + CMP-N-acetyl-beta-neuraminate = a beta-D-galactosyl-(1-&gt;3)-[N-acetyl-alpha-neuraminyl-(2-&gt;6)]-N-acetyl-alpha-D-galactosaminyl derivative + CMP + H(+)</text>
        <dbReference type="Rhea" id="RHEA:11136"/>
        <dbReference type="ChEBI" id="CHEBI:15378"/>
        <dbReference type="ChEBI" id="CHEBI:57812"/>
        <dbReference type="ChEBI" id="CHEBI:60377"/>
        <dbReference type="ChEBI" id="CHEBI:133470"/>
        <dbReference type="ChEBI" id="CHEBI:140764"/>
        <dbReference type="EC" id="2.4.3.3"/>
    </reaction>
    <physiologicalReaction direction="left-to-right" evidence="13">
        <dbReference type="Rhea" id="RHEA:11137"/>
    </physiologicalReaction>
</comment>
<evidence type="ECO:0000256" key="9">
    <source>
        <dbReference type="ARBA" id="ARBA00023034"/>
    </source>
</evidence>
<keyword evidence="19" id="KW-1185">Reference proteome</keyword>
<evidence type="ECO:0000256" key="17">
    <source>
        <dbReference type="SAM" id="Phobius"/>
    </source>
</evidence>
<keyword evidence="5" id="KW-0808">Transferase</keyword>
<dbReference type="EC" id="2.4.3.3" evidence="14"/>
<evidence type="ECO:0000256" key="10">
    <source>
        <dbReference type="ARBA" id="ARBA00023136"/>
    </source>
</evidence>